<feature type="non-terminal residue" evidence="8">
    <location>
        <position position="1"/>
    </location>
</feature>
<dbReference type="PANTHER" id="PTHR11409">
    <property type="entry name" value="ADENOSINE DEAMINASE"/>
    <property type="match status" value="1"/>
</dbReference>
<proteinExistence type="inferred from homology"/>
<reference evidence="8" key="1">
    <citation type="submission" date="2018-05" db="EMBL/GenBank/DDBJ databases">
        <authorList>
            <person name="Lanie J.A."/>
            <person name="Ng W.-L."/>
            <person name="Kazmierczak K.M."/>
            <person name="Andrzejewski T.M."/>
            <person name="Davidsen T.M."/>
            <person name="Wayne K.J."/>
            <person name="Tettelin H."/>
            <person name="Glass J.I."/>
            <person name="Rusch D."/>
            <person name="Podicherti R."/>
            <person name="Tsui H.-C.T."/>
            <person name="Winkler M.E."/>
        </authorList>
    </citation>
    <scope>NUCLEOTIDE SEQUENCE</scope>
</reference>
<dbReference type="Pfam" id="PF00962">
    <property type="entry name" value="A_deaminase"/>
    <property type="match status" value="1"/>
</dbReference>
<dbReference type="Gene3D" id="3.20.20.140">
    <property type="entry name" value="Metal-dependent hydrolases"/>
    <property type="match status" value="1"/>
</dbReference>
<comment type="cofactor">
    <cofactor evidence="1">
        <name>Zn(2+)</name>
        <dbReference type="ChEBI" id="CHEBI:29105"/>
    </cofactor>
</comment>
<dbReference type="GO" id="GO:0046103">
    <property type="term" value="P:inosine biosynthetic process"/>
    <property type="evidence" value="ECO:0007669"/>
    <property type="project" value="TreeGrafter"/>
</dbReference>
<evidence type="ECO:0000256" key="3">
    <source>
        <dbReference type="ARBA" id="ARBA00012784"/>
    </source>
</evidence>
<evidence type="ECO:0000256" key="4">
    <source>
        <dbReference type="ARBA" id="ARBA00022723"/>
    </source>
</evidence>
<comment type="similarity">
    <text evidence="2">Belongs to the metallo-dependent hydrolases superfamily. Adenosine and AMP deaminases family.</text>
</comment>
<dbReference type="AlphaFoldDB" id="A0A383A860"/>
<dbReference type="GO" id="GO:0004000">
    <property type="term" value="F:adenosine deaminase activity"/>
    <property type="evidence" value="ECO:0007669"/>
    <property type="project" value="TreeGrafter"/>
</dbReference>
<sequence>LTALAVDAGVALPDDIHFFPGIGLEEALLRFGTTVACLQTTDSIRRVAEEICEDAIACGVTTLEIRFAPQLHPIAPPEEIVDAALDGIDGRAGLILCGLYGEAPSVLNSHVEIARTREGVVGIDLAGAPQLSHQWNIADYADPFGRAHELGIGRTVHAGEGGRPPTEIRQAIELLHAERIGHGTSLLEDPSVVELVIKKDVVIEACPTSNMQTGIISSVNSHPLPAWLELGVKACVNCDNWLLSDIDPVEEHR</sequence>
<dbReference type="InterPro" id="IPR006330">
    <property type="entry name" value="Ado/ade_deaminase"/>
</dbReference>
<keyword evidence="5" id="KW-0378">Hydrolase</keyword>
<evidence type="ECO:0000313" key="8">
    <source>
        <dbReference type="EMBL" id="SVE04066.1"/>
    </source>
</evidence>
<dbReference type="PANTHER" id="PTHR11409:SF43">
    <property type="entry name" value="ADENOSINE DEAMINASE"/>
    <property type="match status" value="1"/>
</dbReference>
<keyword evidence="6" id="KW-0862">Zinc</keyword>
<organism evidence="8">
    <name type="scientific">marine metagenome</name>
    <dbReference type="NCBI Taxonomy" id="408172"/>
    <lineage>
        <taxon>unclassified sequences</taxon>
        <taxon>metagenomes</taxon>
        <taxon>ecological metagenomes</taxon>
    </lineage>
</organism>
<evidence type="ECO:0000256" key="2">
    <source>
        <dbReference type="ARBA" id="ARBA00006676"/>
    </source>
</evidence>
<dbReference type="GO" id="GO:0006154">
    <property type="term" value="P:adenosine catabolic process"/>
    <property type="evidence" value="ECO:0007669"/>
    <property type="project" value="TreeGrafter"/>
</dbReference>
<accession>A0A383A860</accession>
<dbReference type="SUPFAM" id="SSF51556">
    <property type="entry name" value="Metallo-dependent hydrolases"/>
    <property type="match status" value="1"/>
</dbReference>
<evidence type="ECO:0000256" key="6">
    <source>
        <dbReference type="ARBA" id="ARBA00022833"/>
    </source>
</evidence>
<dbReference type="InterPro" id="IPR032466">
    <property type="entry name" value="Metal_Hydrolase"/>
</dbReference>
<feature type="non-terminal residue" evidence="8">
    <location>
        <position position="253"/>
    </location>
</feature>
<protein>
    <recommendedName>
        <fullName evidence="3">adenosine deaminase</fullName>
        <ecNumber evidence="3">3.5.4.4</ecNumber>
    </recommendedName>
</protein>
<dbReference type="InterPro" id="IPR001365">
    <property type="entry name" value="A_deaminase_dom"/>
</dbReference>
<evidence type="ECO:0000256" key="5">
    <source>
        <dbReference type="ARBA" id="ARBA00022801"/>
    </source>
</evidence>
<name>A0A383A860_9ZZZZ</name>
<keyword evidence="4" id="KW-0479">Metal-binding</keyword>
<dbReference type="EC" id="3.5.4.4" evidence="3"/>
<gene>
    <name evidence="8" type="ORF">METZ01_LOCUS456920</name>
</gene>
<dbReference type="EMBL" id="UINC01190084">
    <property type="protein sequence ID" value="SVE04066.1"/>
    <property type="molecule type" value="Genomic_DNA"/>
</dbReference>
<dbReference type="GO" id="GO:0005829">
    <property type="term" value="C:cytosol"/>
    <property type="evidence" value="ECO:0007669"/>
    <property type="project" value="TreeGrafter"/>
</dbReference>
<evidence type="ECO:0000259" key="7">
    <source>
        <dbReference type="Pfam" id="PF00962"/>
    </source>
</evidence>
<dbReference type="GO" id="GO:0046872">
    <property type="term" value="F:metal ion binding"/>
    <property type="evidence" value="ECO:0007669"/>
    <property type="project" value="UniProtKB-KW"/>
</dbReference>
<dbReference type="GO" id="GO:0043103">
    <property type="term" value="P:hypoxanthine salvage"/>
    <property type="evidence" value="ECO:0007669"/>
    <property type="project" value="TreeGrafter"/>
</dbReference>
<evidence type="ECO:0000256" key="1">
    <source>
        <dbReference type="ARBA" id="ARBA00001947"/>
    </source>
</evidence>
<feature type="domain" description="Adenosine deaminase" evidence="7">
    <location>
        <begin position="23"/>
        <end position="246"/>
    </location>
</feature>